<gene>
    <name evidence="1" type="ORF">RxyAA322_17910</name>
</gene>
<dbReference type="Gene3D" id="2.60.120.10">
    <property type="entry name" value="Jelly Rolls"/>
    <property type="match status" value="1"/>
</dbReference>
<dbReference type="RefSeq" id="WP_143527957.1">
    <property type="nucleotide sequence ID" value="NZ_AP019791.1"/>
</dbReference>
<dbReference type="AlphaFoldDB" id="A0A510HN68"/>
<accession>A0A510HN68</accession>
<dbReference type="SUPFAM" id="SSF51182">
    <property type="entry name" value="RmlC-like cupins"/>
    <property type="match status" value="1"/>
</dbReference>
<reference evidence="1" key="1">
    <citation type="journal article" date="2019" name="Microbiol. Resour. Announc.">
        <title>Complete Genome Sequence of Rubrobacter xylanophilus Strain AA3-22, Isolated from Arima Onsen in Japan.</title>
        <authorList>
            <person name="Tomariguchi N."/>
            <person name="Miyazaki K."/>
        </authorList>
    </citation>
    <scope>NUCLEOTIDE SEQUENCE [LARGE SCALE GENOMIC DNA]</scope>
    <source>
        <strain evidence="1">AA3-22</strain>
    </source>
</reference>
<evidence type="ECO:0000313" key="2">
    <source>
        <dbReference type="Proteomes" id="UP000318065"/>
    </source>
</evidence>
<dbReference type="OrthoDB" id="8451629at2"/>
<proteinExistence type="predicted"/>
<name>A0A510HN68_9ACTN</name>
<dbReference type="Proteomes" id="UP000318065">
    <property type="component" value="Chromosome"/>
</dbReference>
<dbReference type="InterPro" id="IPR011051">
    <property type="entry name" value="RmlC_Cupin_sf"/>
</dbReference>
<protein>
    <submittedName>
        <fullName evidence="1">Uncharacterized protein</fullName>
    </submittedName>
</protein>
<evidence type="ECO:0000313" key="1">
    <source>
        <dbReference type="EMBL" id="BBL79937.1"/>
    </source>
</evidence>
<keyword evidence="2" id="KW-1185">Reference proteome</keyword>
<dbReference type="InterPro" id="IPR014710">
    <property type="entry name" value="RmlC-like_jellyroll"/>
</dbReference>
<sequence length="115" mass="12231">MESVFLDMVRAAARGGRGTVWTLADSGELNANLLRFPAGTGVEEHTNEAVDVLLVGVAGEGLARVGNEEHRLRPGVLLAIPKGAPRSLRGLSGDFACLSVHRRRGPLVPKRRRGA</sequence>
<dbReference type="EMBL" id="AP019791">
    <property type="protein sequence ID" value="BBL79937.1"/>
    <property type="molecule type" value="Genomic_DNA"/>
</dbReference>
<organism evidence="1 2">
    <name type="scientific">Rubrobacter xylanophilus</name>
    <dbReference type="NCBI Taxonomy" id="49319"/>
    <lineage>
        <taxon>Bacteria</taxon>
        <taxon>Bacillati</taxon>
        <taxon>Actinomycetota</taxon>
        <taxon>Rubrobacteria</taxon>
        <taxon>Rubrobacterales</taxon>
        <taxon>Rubrobacteraceae</taxon>
        <taxon>Rubrobacter</taxon>
    </lineage>
</organism>